<feature type="domain" description="LamG-like jellyroll fold" evidence="8">
    <location>
        <begin position="127"/>
        <end position="262"/>
    </location>
</feature>
<evidence type="ECO:0000313" key="9">
    <source>
        <dbReference type="EMBL" id="GFE10999.1"/>
    </source>
</evidence>
<comment type="cofactor">
    <cofactor evidence="1">
        <name>Ca(2+)</name>
        <dbReference type="ChEBI" id="CHEBI:29108"/>
    </cofactor>
</comment>
<keyword evidence="4" id="KW-0106">Calcium</keyword>
<evidence type="ECO:0000256" key="6">
    <source>
        <dbReference type="SAM" id="MobiDB-lite"/>
    </source>
</evidence>
<evidence type="ECO:0000256" key="1">
    <source>
        <dbReference type="ARBA" id="ARBA00001913"/>
    </source>
</evidence>
<dbReference type="InterPro" id="IPR013320">
    <property type="entry name" value="ConA-like_dom_sf"/>
</dbReference>
<dbReference type="Gene3D" id="2.60.120.200">
    <property type="match status" value="1"/>
</dbReference>
<proteinExistence type="predicted"/>
<dbReference type="InterPro" id="IPR051360">
    <property type="entry name" value="Neuronal_Pentraxin_Related"/>
</dbReference>
<accession>A0A640SHX3</accession>
<dbReference type="PANTHER" id="PTHR19277">
    <property type="entry name" value="PENTRAXIN"/>
    <property type="match status" value="1"/>
</dbReference>
<reference evidence="9 10" key="1">
    <citation type="submission" date="2019-12" db="EMBL/GenBank/DDBJ databases">
        <title>Whole genome shotgun sequence of Streptomyces caniferus NBRC 15389.</title>
        <authorList>
            <person name="Ichikawa N."/>
            <person name="Kimura A."/>
            <person name="Kitahashi Y."/>
            <person name="Komaki H."/>
            <person name="Tamura T."/>
        </authorList>
    </citation>
    <scope>NUCLEOTIDE SEQUENCE [LARGE SCALE GENOMIC DNA]</scope>
    <source>
        <strain evidence="9 10">NBRC 15389</strain>
    </source>
</reference>
<evidence type="ECO:0000256" key="5">
    <source>
        <dbReference type="ARBA" id="ARBA00023157"/>
    </source>
</evidence>
<sequence length="273" mass="29367">MVSSDTCMPYVPGRFMTRRWSLITTIAVLTVALAFVVAQLVRGQGAGESGKEQAGGSSPSTGPGEAESLRGIGWWPLHRSGTAKAGEHDAVVSDGGQWTDGPEGGALRLDGTSGYADTGSRIDTAGKDYSVAARVRLTPEDMNGFHTVLSQDGDQASTFFLQYSGQDQNFAFSFTGARTVAEKAEQPKAGRWYHLTGTYRQKDHRMRIYVDGRLAGSRQAVGTVKPTGSVVIGRAKFNGKAADHWKGEVADVHLYDRELTPDEVRSLSSHEPD</sequence>
<name>A0A640SHX3_9ACTN</name>
<feature type="transmembrane region" description="Helical" evidence="7">
    <location>
        <begin position="20"/>
        <end position="41"/>
    </location>
</feature>
<dbReference type="SUPFAM" id="SSF49899">
    <property type="entry name" value="Concanavalin A-like lectins/glucanases"/>
    <property type="match status" value="1"/>
</dbReference>
<feature type="region of interest" description="Disordered" evidence="6">
    <location>
        <begin position="46"/>
        <end position="69"/>
    </location>
</feature>
<evidence type="ECO:0000259" key="8">
    <source>
        <dbReference type="SMART" id="SM00560"/>
    </source>
</evidence>
<dbReference type="AlphaFoldDB" id="A0A640SHX3"/>
<dbReference type="EMBL" id="BLIN01000005">
    <property type="protein sequence ID" value="GFE10999.1"/>
    <property type="molecule type" value="Genomic_DNA"/>
</dbReference>
<keyword evidence="7" id="KW-1133">Transmembrane helix</keyword>
<dbReference type="InterPro" id="IPR006558">
    <property type="entry name" value="LamG-like"/>
</dbReference>
<protein>
    <recommendedName>
        <fullName evidence="8">LamG-like jellyroll fold domain-containing protein</fullName>
    </recommendedName>
</protein>
<keyword evidence="5" id="KW-1015">Disulfide bond</keyword>
<feature type="region of interest" description="Disordered" evidence="6">
    <location>
        <begin position="85"/>
        <end position="113"/>
    </location>
</feature>
<evidence type="ECO:0000256" key="3">
    <source>
        <dbReference type="ARBA" id="ARBA00022729"/>
    </source>
</evidence>
<keyword evidence="3" id="KW-0732">Signal</keyword>
<keyword evidence="7" id="KW-0472">Membrane</keyword>
<organism evidence="9 10">
    <name type="scientific">Streptomyces caniferus</name>
    <dbReference type="NCBI Taxonomy" id="285557"/>
    <lineage>
        <taxon>Bacteria</taxon>
        <taxon>Bacillati</taxon>
        <taxon>Actinomycetota</taxon>
        <taxon>Actinomycetes</taxon>
        <taxon>Kitasatosporales</taxon>
        <taxon>Streptomycetaceae</taxon>
        <taxon>Streptomyces</taxon>
    </lineage>
</organism>
<evidence type="ECO:0000256" key="7">
    <source>
        <dbReference type="SAM" id="Phobius"/>
    </source>
</evidence>
<gene>
    <name evidence="9" type="ORF">Scani_72670</name>
</gene>
<comment type="caution">
    <text evidence="9">The sequence shown here is derived from an EMBL/GenBank/DDBJ whole genome shotgun (WGS) entry which is preliminary data.</text>
</comment>
<evidence type="ECO:0000313" key="10">
    <source>
        <dbReference type="Proteomes" id="UP000435837"/>
    </source>
</evidence>
<evidence type="ECO:0000256" key="2">
    <source>
        <dbReference type="ARBA" id="ARBA00022723"/>
    </source>
</evidence>
<dbReference type="SMART" id="SM00560">
    <property type="entry name" value="LamGL"/>
    <property type="match status" value="1"/>
</dbReference>
<dbReference type="PANTHER" id="PTHR19277:SF125">
    <property type="entry name" value="B6"/>
    <property type="match status" value="1"/>
</dbReference>
<dbReference type="Pfam" id="PF13385">
    <property type="entry name" value="Laminin_G_3"/>
    <property type="match status" value="1"/>
</dbReference>
<dbReference type="GO" id="GO:0046872">
    <property type="term" value="F:metal ion binding"/>
    <property type="evidence" value="ECO:0007669"/>
    <property type="project" value="UniProtKB-KW"/>
</dbReference>
<keyword evidence="2" id="KW-0479">Metal-binding</keyword>
<evidence type="ECO:0000256" key="4">
    <source>
        <dbReference type="ARBA" id="ARBA00022837"/>
    </source>
</evidence>
<dbReference type="Proteomes" id="UP000435837">
    <property type="component" value="Unassembled WGS sequence"/>
</dbReference>
<keyword evidence="7" id="KW-0812">Transmembrane</keyword>